<feature type="region of interest" description="Disordered" evidence="5">
    <location>
        <begin position="195"/>
        <end position="270"/>
    </location>
</feature>
<dbReference type="PANTHER" id="PTHR34138">
    <property type="entry name" value="CELL SHAPE-DETERMINING PROTEIN MREC"/>
    <property type="match status" value="1"/>
</dbReference>
<dbReference type="GO" id="GO:0005886">
    <property type="term" value="C:plasma membrane"/>
    <property type="evidence" value="ECO:0007669"/>
    <property type="project" value="TreeGrafter"/>
</dbReference>
<keyword evidence="3" id="KW-0133">Cell shape</keyword>
<dbReference type="OrthoDB" id="5196068at2"/>
<dbReference type="InterPro" id="IPR055342">
    <property type="entry name" value="MreC_beta-barrel_core"/>
</dbReference>
<gene>
    <name evidence="7" type="ORF">BDK89_1570</name>
</gene>
<dbReference type="EMBL" id="SOAU01000001">
    <property type="protein sequence ID" value="TDT15988.1"/>
    <property type="molecule type" value="Genomic_DNA"/>
</dbReference>
<dbReference type="AlphaFoldDB" id="A0A4V3EJ58"/>
<dbReference type="Gene3D" id="2.40.10.350">
    <property type="entry name" value="Rod shape-determining protein MreC, domain 2"/>
    <property type="match status" value="1"/>
</dbReference>
<organism evidence="7 8">
    <name type="scientific">Ilumatobacter fluminis</name>
    <dbReference type="NCBI Taxonomy" id="467091"/>
    <lineage>
        <taxon>Bacteria</taxon>
        <taxon>Bacillati</taxon>
        <taxon>Actinomycetota</taxon>
        <taxon>Acidimicrobiia</taxon>
        <taxon>Acidimicrobiales</taxon>
        <taxon>Ilumatobacteraceae</taxon>
        <taxon>Ilumatobacter</taxon>
    </lineage>
</organism>
<evidence type="ECO:0000313" key="7">
    <source>
        <dbReference type="EMBL" id="TDT15988.1"/>
    </source>
</evidence>
<protein>
    <recommendedName>
        <fullName evidence="2">Cell shape-determining protein MreC</fullName>
    </recommendedName>
    <alternativeName>
        <fullName evidence="4">Cell shape protein MreC</fullName>
    </alternativeName>
</protein>
<accession>A0A4V3EJ58</accession>
<evidence type="ECO:0000256" key="5">
    <source>
        <dbReference type="SAM" id="MobiDB-lite"/>
    </source>
</evidence>
<keyword evidence="8" id="KW-1185">Reference proteome</keyword>
<feature type="compositionally biased region" description="Low complexity" evidence="5">
    <location>
        <begin position="257"/>
        <end position="270"/>
    </location>
</feature>
<comment type="caution">
    <text evidence="7">The sequence shown here is derived from an EMBL/GenBank/DDBJ whole genome shotgun (WGS) entry which is preliminary data.</text>
</comment>
<sequence length="374" mass="39821">MAIYTAGRRRTILVLLLTSVLLITLDLRGNAVFNGVRSGFEYAFRPFEIAGEVVTRPVERVWKGITQVDELEAEVERLQETVDRQRQLEIAGNNALIENRELRDLLEIESVANFDLVQASIIGSSPSNFDQRVEISAGSTDGIRIGMPVVNNAGLVGRITQVNPTTAVVMLATDPQYHVPVKVVAEVAADDPEIAEPVTTTPSGVPVDELTGESTTSTTSTTTSTTTTTTTTTTLPGDEGETGETGDSVPDELAVPTDTTTTTSTSTTTTTTLPPVIITRETGVLDGYGGDRLPRVRFIADSPQFGRIKEGDAVLTSGGSESLAPPNIPVGRVANVINNAGTQGLELEVELNADLDRLNFLTVVLYLPPQGSSL</sequence>
<dbReference type="GO" id="GO:0008360">
    <property type="term" value="P:regulation of cell shape"/>
    <property type="evidence" value="ECO:0007669"/>
    <property type="project" value="UniProtKB-KW"/>
</dbReference>
<dbReference type="Pfam" id="PF04085">
    <property type="entry name" value="MreC"/>
    <property type="match status" value="2"/>
</dbReference>
<evidence type="ECO:0000256" key="3">
    <source>
        <dbReference type="ARBA" id="ARBA00022960"/>
    </source>
</evidence>
<feature type="domain" description="Rod shape-determining protein MreC beta-barrel core" evidence="6">
    <location>
        <begin position="272"/>
        <end position="364"/>
    </location>
</feature>
<dbReference type="RefSeq" id="WP_133868395.1">
    <property type="nucleotide sequence ID" value="NZ_SOAU01000001.1"/>
</dbReference>
<dbReference type="InterPro" id="IPR007221">
    <property type="entry name" value="MreC"/>
</dbReference>
<dbReference type="InterPro" id="IPR042177">
    <property type="entry name" value="Cell/Rod_1"/>
</dbReference>
<name>A0A4V3EJ58_9ACTN</name>
<dbReference type="PANTHER" id="PTHR34138:SF1">
    <property type="entry name" value="CELL SHAPE-DETERMINING PROTEIN MREC"/>
    <property type="match status" value="1"/>
</dbReference>
<proteinExistence type="inferred from homology"/>
<reference evidence="7 8" key="1">
    <citation type="submission" date="2019-03" db="EMBL/GenBank/DDBJ databases">
        <title>Sequencing the genomes of 1000 actinobacteria strains.</title>
        <authorList>
            <person name="Klenk H.-P."/>
        </authorList>
    </citation>
    <scope>NUCLEOTIDE SEQUENCE [LARGE SCALE GENOMIC DNA]</scope>
    <source>
        <strain evidence="7 8">DSM 18936</strain>
    </source>
</reference>
<evidence type="ECO:0000256" key="2">
    <source>
        <dbReference type="ARBA" id="ARBA00013855"/>
    </source>
</evidence>
<evidence type="ECO:0000259" key="6">
    <source>
        <dbReference type="Pfam" id="PF04085"/>
    </source>
</evidence>
<evidence type="ECO:0000313" key="8">
    <source>
        <dbReference type="Proteomes" id="UP000294558"/>
    </source>
</evidence>
<dbReference type="Proteomes" id="UP000294558">
    <property type="component" value="Unassembled WGS sequence"/>
</dbReference>
<dbReference type="InterPro" id="IPR042175">
    <property type="entry name" value="Cell/Rod_MreC_2"/>
</dbReference>
<dbReference type="Gene3D" id="2.40.10.340">
    <property type="entry name" value="Rod shape-determining protein MreC, domain 1"/>
    <property type="match status" value="1"/>
</dbReference>
<feature type="compositionally biased region" description="Low complexity" evidence="5">
    <location>
        <begin position="212"/>
        <end position="237"/>
    </location>
</feature>
<evidence type="ECO:0000256" key="4">
    <source>
        <dbReference type="ARBA" id="ARBA00032089"/>
    </source>
</evidence>
<evidence type="ECO:0000256" key="1">
    <source>
        <dbReference type="ARBA" id="ARBA00009369"/>
    </source>
</evidence>
<comment type="similarity">
    <text evidence="1">Belongs to the MreC family.</text>
</comment>
<feature type="domain" description="Rod shape-determining protein MreC beta-barrel core" evidence="6">
    <location>
        <begin position="121"/>
        <end position="185"/>
    </location>
</feature>